<evidence type="ECO:0000313" key="3">
    <source>
        <dbReference type="Proteomes" id="UP000054544"/>
    </source>
</evidence>
<dbReference type="Proteomes" id="UP000054544">
    <property type="component" value="Unassembled WGS sequence"/>
</dbReference>
<organism evidence="2 3">
    <name type="scientific">Metarhizium anisopliae BRIP 53293</name>
    <dbReference type="NCBI Taxonomy" id="1291518"/>
    <lineage>
        <taxon>Eukaryota</taxon>
        <taxon>Fungi</taxon>
        <taxon>Dikarya</taxon>
        <taxon>Ascomycota</taxon>
        <taxon>Pezizomycotina</taxon>
        <taxon>Sordariomycetes</taxon>
        <taxon>Hypocreomycetidae</taxon>
        <taxon>Hypocreales</taxon>
        <taxon>Clavicipitaceae</taxon>
        <taxon>Metarhizium</taxon>
    </lineage>
</organism>
<evidence type="ECO:0000259" key="1">
    <source>
        <dbReference type="Pfam" id="PF12417"/>
    </source>
</evidence>
<dbReference type="PANTHER" id="PTHR40780:SF3">
    <property type="entry name" value="DUF3669 DOMAIN-CONTAINING PROTEIN"/>
    <property type="match status" value="1"/>
</dbReference>
<evidence type="ECO:0000313" key="2">
    <source>
        <dbReference type="EMBL" id="KJK79604.1"/>
    </source>
</evidence>
<gene>
    <name evidence="2" type="ORF">H634G_05196</name>
</gene>
<protein>
    <recommendedName>
        <fullName evidence="1">DUF3669 domain-containing protein</fullName>
    </recommendedName>
</protein>
<feature type="domain" description="DUF3669" evidence="1">
    <location>
        <begin position="242"/>
        <end position="295"/>
    </location>
</feature>
<proteinExistence type="predicted"/>
<keyword evidence="3" id="KW-1185">Reference proteome</keyword>
<dbReference type="InterPro" id="IPR022137">
    <property type="entry name" value="Znf_prot_DUF3669"/>
</dbReference>
<accession>A0A0D9P031</accession>
<dbReference type="OrthoDB" id="2993351at2759"/>
<dbReference type="PANTHER" id="PTHR40780">
    <property type="entry name" value="DUF3669 DOMAIN-CONTAINING PROTEIN"/>
    <property type="match status" value="1"/>
</dbReference>
<dbReference type="AlphaFoldDB" id="A0A0D9P031"/>
<reference evidence="3" key="1">
    <citation type="journal article" date="2014" name="BMC Genomics">
        <title>The genome sequence of the biocontrol fungus Metarhizium anisopliae and comparative genomics of Metarhizium species.</title>
        <authorList>
            <person name="Pattemore J.A."/>
            <person name="Hane J.K."/>
            <person name="Williams A.H."/>
            <person name="Wilson B.A."/>
            <person name="Stodart B.J."/>
            <person name="Ash G.J."/>
        </authorList>
    </citation>
    <scope>NUCLEOTIDE SEQUENCE [LARGE SCALE GENOMIC DNA]</scope>
    <source>
        <strain evidence="3">BRIP 53293</strain>
    </source>
</reference>
<dbReference type="EMBL" id="KE384730">
    <property type="protein sequence ID" value="KJK79604.1"/>
    <property type="molecule type" value="Genomic_DNA"/>
</dbReference>
<name>A0A0D9P031_METAN</name>
<dbReference type="Pfam" id="PF12417">
    <property type="entry name" value="DUF3669"/>
    <property type="match status" value="1"/>
</dbReference>
<sequence length="334" mass="38333">MESYRSLTASNKPLLMMSSGQCGSVWGMAMLHRHRHHSVGVVIKREHAGPGRYLKNEATLQRQIFTAAWSLQFTSVPQCFDLVDHEDDERWRDLLLILPAGQGKCTTMIAERITAVSRQAQMLLVKKYNWTPTRHRLMQKLESNAYYTHCLVHLYLGRRRPCSLGVPATRPEVFTLCNFPLHVDQMEELQLPCPKYAKAMAESLAMLHWEMRLSGARVKFVLGGRRGATRMSASTPLAESTVWMFDFDRLRPIQANVSGLISIARAFWRNSPYCPRPDSTLWNIFADEYRRVGKEKVQAYPRHGECVETLCDLVDGALNMIVMGQKMWTIRGRF</sequence>